<dbReference type="Gene3D" id="3.90.1530.30">
    <property type="match status" value="1"/>
</dbReference>
<dbReference type="SUPFAM" id="SSF109709">
    <property type="entry name" value="KorB DNA-binding domain-like"/>
    <property type="match status" value="1"/>
</dbReference>
<dbReference type="FunFam" id="1.10.10.2830:FF:000001">
    <property type="entry name" value="Chromosome partitioning protein ParB"/>
    <property type="match status" value="1"/>
</dbReference>
<dbReference type="InterPro" id="IPR036086">
    <property type="entry name" value="ParB/Sulfiredoxin_sf"/>
</dbReference>
<evidence type="ECO:0000313" key="5">
    <source>
        <dbReference type="EMBL" id="KKR82968.1"/>
    </source>
</evidence>
<sequence length="283" mass="31632">MDNPIDQVFELDINLLEPNPLQPRGLITAESLAELAESIREHGVLEPLVIAKTPAGFQIIAGERRWRASKLIGLTRVPVVIKETSPQGMLEMAIVENVQRQDLNPLERAQAYRRLMDEFGLANADIAQRVGKSPAYISNTIRLLILPDALKDALMSGQTTEGHVRALAALEDPHIIIEAYKEVLRKNLSVRGAEELARRMRSRHGIRVGKGVRPDTHIISEEVDRIQESLANALSVEERRAAVKYVLKGNEAKLEIKLPGEPDKTSEMMRMITEAINNYFRAA</sequence>
<dbReference type="PATRIC" id="fig|1618424.3.peg.632"/>
<dbReference type="PANTHER" id="PTHR33375">
    <property type="entry name" value="CHROMOSOME-PARTITIONING PROTEIN PARB-RELATED"/>
    <property type="match status" value="1"/>
</dbReference>
<comment type="caution">
    <text evidence="5">The sequence shown here is derived from an EMBL/GenBank/DDBJ whole genome shotgun (WGS) entry which is preliminary data.</text>
</comment>
<dbReference type="SMART" id="SM00470">
    <property type="entry name" value="ParB"/>
    <property type="match status" value="1"/>
</dbReference>
<name>A0A0G0U1H8_9BACT</name>
<dbReference type="CDD" id="cd16393">
    <property type="entry name" value="SPO0J_N"/>
    <property type="match status" value="1"/>
</dbReference>
<reference evidence="5 6" key="1">
    <citation type="journal article" date="2015" name="Nature">
        <title>rRNA introns, odd ribosomes, and small enigmatic genomes across a large radiation of phyla.</title>
        <authorList>
            <person name="Brown C.T."/>
            <person name="Hug L.A."/>
            <person name="Thomas B.C."/>
            <person name="Sharon I."/>
            <person name="Castelle C.J."/>
            <person name="Singh A."/>
            <person name="Wilkins M.J."/>
            <person name="Williams K.H."/>
            <person name="Banfield J.F."/>
        </authorList>
    </citation>
    <scope>NUCLEOTIDE SEQUENCE [LARGE SCALE GENOMIC DNA]</scope>
</reference>
<dbReference type="GO" id="GO:0003677">
    <property type="term" value="F:DNA binding"/>
    <property type="evidence" value="ECO:0007669"/>
    <property type="project" value="UniProtKB-KW"/>
</dbReference>
<dbReference type="EMBL" id="LCAB01000008">
    <property type="protein sequence ID" value="KKR82968.1"/>
    <property type="molecule type" value="Genomic_DNA"/>
</dbReference>
<dbReference type="InterPro" id="IPR003115">
    <property type="entry name" value="ParB_N"/>
</dbReference>
<proteinExistence type="inferred from homology"/>
<dbReference type="GO" id="GO:0007059">
    <property type="term" value="P:chromosome segregation"/>
    <property type="evidence" value="ECO:0007669"/>
    <property type="project" value="UniProtKB-KW"/>
</dbReference>
<evidence type="ECO:0000256" key="1">
    <source>
        <dbReference type="ARBA" id="ARBA00006295"/>
    </source>
</evidence>
<dbReference type="AlphaFoldDB" id="A0A0G0U1H8"/>
<dbReference type="Gene3D" id="1.10.10.2830">
    <property type="match status" value="1"/>
</dbReference>
<evidence type="ECO:0000256" key="2">
    <source>
        <dbReference type="ARBA" id="ARBA00022829"/>
    </source>
</evidence>
<dbReference type="NCBIfam" id="TIGR00180">
    <property type="entry name" value="parB_part"/>
    <property type="match status" value="1"/>
</dbReference>
<protein>
    <submittedName>
        <fullName evidence="5">ParB-like protein partition protein</fullName>
    </submittedName>
</protein>
<keyword evidence="3" id="KW-0238">DNA-binding</keyword>
<dbReference type="FunFam" id="3.90.1530.30:FF:000001">
    <property type="entry name" value="Chromosome partitioning protein ParB"/>
    <property type="match status" value="1"/>
</dbReference>
<evidence type="ECO:0000313" key="6">
    <source>
        <dbReference type="Proteomes" id="UP000034601"/>
    </source>
</evidence>
<evidence type="ECO:0000259" key="4">
    <source>
        <dbReference type="SMART" id="SM00470"/>
    </source>
</evidence>
<evidence type="ECO:0000256" key="3">
    <source>
        <dbReference type="ARBA" id="ARBA00023125"/>
    </source>
</evidence>
<dbReference type="Pfam" id="PF17762">
    <property type="entry name" value="HTH_ParB"/>
    <property type="match status" value="1"/>
</dbReference>
<dbReference type="Pfam" id="PF02195">
    <property type="entry name" value="ParB_N"/>
    <property type="match status" value="1"/>
</dbReference>
<dbReference type="InterPro" id="IPR004437">
    <property type="entry name" value="ParB/RepB/Spo0J"/>
</dbReference>
<keyword evidence="2" id="KW-0159">Chromosome partition</keyword>
<comment type="similarity">
    <text evidence="1">Belongs to the ParB family.</text>
</comment>
<dbReference type="PANTHER" id="PTHR33375:SF1">
    <property type="entry name" value="CHROMOSOME-PARTITIONING PROTEIN PARB-RELATED"/>
    <property type="match status" value="1"/>
</dbReference>
<dbReference type="InterPro" id="IPR050336">
    <property type="entry name" value="Chromosome_partition/occlusion"/>
</dbReference>
<organism evidence="5 6">
    <name type="scientific">Candidatus Daviesbacteria bacterium GW2011_GWA2_40_9</name>
    <dbReference type="NCBI Taxonomy" id="1618424"/>
    <lineage>
        <taxon>Bacteria</taxon>
        <taxon>Candidatus Daviesiibacteriota</taxon>
    </lineage>
</organism>
<dbReference type="GO" id="GO:0005694">
    <property type="term" value="C:chromosome"/>
    <property type="evidence" value="ECO:0007669"/>
    <property type="project" value="TreeGrafter"/>
</dbReference>
<dbReference type="Proteomes" id="UP000034601">
    <property type="component" value="Unassembled WGS sequence"/>
</dbReference>
<gene>
    <name evidence="5" type="ORF">UU29_C0008G0077</name>
</gene>
<dbReference type="SUPFAM" id="SSF110849">
    <property type="entry name" value="ParB/Sulfiredoxin"/>
    <property type="match status" value="1"/>
</dbReference>
<dbReference type="InterPro" id="IPR041468">
    <property type="entry name" value="HTH_ParB/Spo0J"/>
</dbReference>
<accession>A0A0G0U1H8</accession>
<feature type="domain" description="ParB-like N-terminal" evidence="4">
    <location>
        <begin position="9"/>
        <end position="98"/>
    </location>
</feature>